<evidence type="ECO:0000313" key="1">
    <source>
        <dbReference type="EMBL" id="SBW25838.1"/>
    </source>
</evidence>
<organism evidence="1 2">
    <name type="scientific">Citrobacter europaeus</name>
    <dbReference type="NCBI Taxonomy" id="1914243"/>
    <lineage>
        <taxon>Bacteria</taxon>
        <taxon>Pseudomonadati</taxon>
        <taxon>Pseudomonadota</taxon>
        <taxon>Gammaproteobacteria</taxon>
        <taxon>Enterobacterales</taxon>
        <taxon>Enterobacteriaceae</taxon>
        <taxon>Citrobacter</taxon>
    </lineage>
</organism>
<proteinExistence type="predicted"/>
<name>A0ABY0JQI1_9ENTR</name>
<sequence length="37" mass="4138">MKCLSIHLFSVKKACLIDMLGVKPGFQSVMSTSFSRF</sequence>
<evidence type="ECO:0000313" key="2">
    <source>
        <dbReference type="Proteomes" id="UP000195338"/>
    </source>
</evidence>
<dbReference type="Proteomes" id="UP000195338">
    <property type="component" value="Unassembled WGS sequence"/>
</dbReference>
<comment type="caution">
    <text evidence="1">The sequence shown here is derived from an EMBL/GenBank/DDBJ whole genome shotgun (WGS) entry which is preliminary data.</text>
</comment>
<accession>A0ABY0JQI1</accession>
<dbReference type="EMBL" id="FLUX01000033">
    <property type="protein sequence ID" value="SBW25838.1"/>
    <property type="molecule type" value="Genomic_DNA"/>
</dbReference>
<reference evidence="1 2" key="1">
    <citation type="submission" date="2016-04" db="EMBL/GenBank/DDBJ databases">
        <authorList>
            <person name="Mornico D."/>
        </authorList>
    </citation>
    <scope>NUCLEOTIDE SEQUENCE [LARGE SCALE GENOMIC DNA]</scope>
    <source>
        <strain evidence="1 2">A121</strain>
    </source>
</reference>
<gene>
    <name evidence="1" type="ORF">BN4901_2763</name>
</gene>
<protein>
    <submittedName>
        <fullName evidence="1">Uncharacterized protein</fullName>
    </submittedName>
</protein>
<keyword evidence="2" id="KW-1185">Reference proteome</keyword>